<dbReference type="PROSITE" id="PS51387">
    <property type="entry name" value="FAD_PCMH"/>
    <property type="match status" value="1"/>
</dbReference>
<dbReference type="InterPro" id="IPR036318">
    <property type="entry name" value="FAD-bd_PCMH-like_sf"/>
</dbReference>
<evidence type="ECO:0000259" key="5">
    <source>
        <dbReference type="PROSITE" id="PS51387"/>
    </source>
</evidence>
<dbReference type="HOGENOM" id="CLU_018354_1_2_1"/>
<dbReference type="GeneID" id="27723801"/>
<dbReference type="GO" id="GO:0071949">
    <property type="term" value="F:FAD binding"/>
    <property type="evidence" value="ECO:0007669"/>
    <property type="project" value="InterPro"/>
</dbReference>
<reference evidence="6 7" key="1">
    <citation type="journal article" date="2014" name="Genome Announc.">
        <title>Draft genome sequence of the pathogenic fungus Scedosporium apiospermum.</title>
        <authorList>
            <person name="Vandeputte P."/>
            <person name="Ghamrawi S."/>
            <person name="Rechenmann M."/>
            <person name="Iltis A."/>
            <person name="Giraud S."/>
            <person name="Fleury M."/>
            <person name="Thornton C."/>
            <person name="Delhaes L."/>
            <person name="Meyer W."/>
            <person name="Papon N."/>
            <person name="Bouchara J.P."/>
        </authorList>
    </citation>
    <scope>NUCLEOTIDE SEQUENCE [LARGE SCALE GENOMIC DNA]</scope>
    <source>
        <strain evidence="6 7">IHEM 14462</strain>
    </source>
</reference>
<keyword evidence="7" id="KW-1185">Reference proteome</keyword>
<evidence type="ECO:0000256" key="1">
    <source>
        <dbReference type="ARBA" id="ARBA00005466"/>
    </source>
</evidence>
<dbReference type="PANTHER" id="PTHR42973">
    <property type="entry name" value="BINDING OXIDOREDUCTASE, PUTATIVE (AFU_ORTHOLOGUE AFUA_1G17690)-RELATED"/>
    <property type="match status" value="1"/>
</dbReference>
<dbReference type="GO" id="GO:0016491">
    <property type="term" value="F:oxidoreductase activity"/>
    <property type="evidence" value="ECO:0007669"/>
    <property type="project" value="UniProtKB-KW"/>
</dbReference>
<evidence type="ECO:0000256" key="2">
    <source>
        <dbReference type="ARBA" id="ARBA00022630"/>
    </source>
</evidence>
<comment type="caution">
    <text evidence="6">The sequence shown here is derived from an EMBL/GenBank/DDBJ whole genome shotgun (WGS) entry which is preliminary data.</text>
</comment>
<accession>A0A084G7H4</accession>
<proteinExistence type="inferred from homology"/>
<dbReference type="Proteomes" id="UP000028545">
    <property type="component" value="Unassembled WGS sequence"/>
</dbReference>
<keyword evidence="4" id="KW-0560">Oxidoreductase</keyword>
<dbReference type="PANTHER" id="PTHR42973:SF4">
    <property type="entry name" value="FAD BINDING DOMAIN PROTEIN"/>
    <property type="match status" value="1"/>
</dbReference>
<comment type="similarity">
    <text evidence="1">Belongs to the oxygen-dependent FAD-linked oxidoreductase family.</text>
</comment>
<protein>
    <submittedName>
        <fullName evidence="6">FAD binding domain-containing protein</fullName>
    </submittedName>
</protein>
<dbReference type="InterPro" id="IPR050416">
    <property type="entry name" value="FAD-linked_Oxidoreductase"/>
</dbReference>
<dbReference type="Gene3D" id="3.30.465.10">
    <property type="match status" value="1"/>
</dbReference>
<dbReference type="Gene3D" id="3.40.462.20">
    <property type="match status" value="1"/>
</dbReference>
<dbReference type="VEuPathDB" id="FungiDB:SAPIO_CDS4729"/>
<sequence>MDSQTLVAVGVTAAAVIIVSMTASRFFKAAQATEPPSLTPASFPEPPDYVKRLASELPDSVVFPRDTDEFQQVLGRYWNQINRETLPVCVVRAKTAEELSVVVKHLKSEFAERNNPRGQSLFAIRSGGANPACGLSGVENGVLLDLSLLSDVVFSEDGSRVDVGPGAYWIDVCQKAEERGLAVVGGRSAPVGVGGSTLQGGMSFYSPKRGFVCSNVISYEVVLADGSIVTASADQHPDLWRALKGGGGNFGIVTRFTIPAFPAGKMWTASLLSPGFRAATSLTAFHDYGKNATSGEPGAFDENAAPVILAFVYLTKVGLSLCSTALAYTESESKAWPEHFRKSPFKSIWCLHKAIKQKPPSQEIKAFGDMSPAGSRNVYTTTTIKHDFKTLQDVYTIWREAIPSIKHVENSKFVLVLQLLLPQWLNKGDPNILGLEDCKDALVVIEIVSDWKDPKDDDLVRATARCCIEKMEQVSEANGASHPFRFQNYAAEWQRPVEGFGTENVRFMQGVSAKYDPDGLFQTGSARGFKLDASDKTAK</sequence>
<dbReference type="InterPro" id="IPR006094">
    <property type="entry name" value="Oxid_FAD_bind_N"/>
</dbReference>
<dbReference type="SUPFAM" id="SSF56176">
    <property type="entry name" value="FAD-binding/transporter-associated domain-like"/>
    <property type="match status" value="1"/>
</dbReference>
<dbReference type="AlphaFoldDB" id="A0A084G7H4"/>
<name>A0A084G7H4_PSEDA</name>
<dbReference type="InterPro" id="IPR016167">
    <property type="entry name" value="FAD-bd_PCMH_sub1"/>
</dbReference>
<dbReference type="KEGG" id="sapo:SAPIO_CDS4729"/>
<dbReference type="OMA" id="WSTCKVR"/>
<dbReference type="EMBL" id="JOWA01000094">
    <property type="protein sequence ID" value="KEZ43286.1"/>
    <property type="molecule type" value="Genomic_DNA"/>
</dbReference>
<feature type="domain" description="FAD-binding PCMH-type" evidence="5">
    <location>
        <begin position="83"/>
        <end position="263"/>
    </location>
</feature>
<dbReference type="InterPro" id="IPR016166">
    <property type="entry name" value="FAD-bd_PCMH"/>
</dbReference>
<evidence type="ECO:0000256" key="4">
    <source>
        <dbReference type="ARBA" id="ARBA00023002"/>
    </source>
</evidence>
<dbReference type="RefSeq" id="XP_016643085.1">
    <property type="nucleotide sequence ID" value="XM_016787206.1"/>
</dbReference>
<keyword evidence="3" id="KW-0274">FAD</keyword>
<evidence type="ECO:0000313" key="7">
    <source>
        <dbReference type="Proteomes" id="UP000028545"/>
    </source>
</evidence>
<evidence type="ECO:0000256" key="3">
    <source>
        <dbReference type="ARBA" id="ARBA00022827"/>
    </source>
</evidence>
<evidence type="ECO:0000313" key="6">
    <source>
        <dbReference type="EMBL" id="KEZ43286.1"/>
    </source>
</evidence>
<organism evidence="6 7">
    <name type="scientific">Pseudallescheria apiosperma</name>
    <name type="common">Scedosporium apiospermum</name>
    <dbReference type="NCBI Taxonomy" id="563466"/>
    <lineage>
        <taxon>Eukaryota</taxon>
        <taxon>Fungi</taxon>
        <taxon>Dikarya</taxon>
        <taxon>Ascomycota</taxon>
        <taxon>Pezizomycotina</taxon>
        <taxon>Sordariomycetes</taxon>
        <taxon>Hypocreomycetidae</taxon>
        <taxon>Microascales</taxon>
        <taxon>Microascaceae</taxon>
        <taxon>Scedosporium</taxon>
    </lineage>
</organism>
<gene>
    <name evidence="6" type="ORF">SAPIO_CDS4729</name>
</gene>
<keyword evidence="2" id="KW-0285">Flavoprotein</keyword>
<dbReference type="Gene3D" id="3.30.43.10">
    <property type="entry name" value="Uridine Diphospho-n-acetylenolpyruvylglucosamine Reductase, domain 2"/>
    <property type="match status" value="1"/>
</dbReference>
<dbReference type="OrthoDB" id="2151789at2759"/>
<dbReference type="Pfam" id="PF01565">
    <property type="entry name" value="FAD_binding_4"/>
    <property type="match status" value="1"/>
</dbReference>
<dbReference type="InterPro" id="IPR016169">
    <property type="entry name" value="FAD-bd_PCMH_sub2"/>
</dbReference>